<sequence length="292" mass="32111">MRLDRGYVPGVSTTGTAPAPTIPLQNGARIPRLGLGTWPMDDREAEQAVAQAIGLGYRLIDTAFNYGNETGVGRGIAASGVPREELFVTTKLNKEDHGVDEAQRAFERSATKLDVDYIDLLLIHWPNPAQDRYVDAYRGLVRLLEDGRVSAIGLSNFKPAHVDRVIEATGVVPDVDQIELDPTRPRPQERAYLRGKDVVCQSWSPLGGRHAGLREHPVVAEIAQKRGRTPGQIVLRWHLELGCVPIPKSADAERQRQNLEVFDFSLSQDDLARLATLDRGGEGITDSDAFGH</sequence>
<evidence type="ECO:0000313" key="6">
    <source>
        <dbReference type="EMBL" id="CAB4929915.1"/>
    </source>
</evidence>
<dbReference type="InterPro" id="IPR036812">
    <property type="entry name" value="NAD(P)_OxRdtase_dom_sf"/>
</dbReference>
<dbReference type="GO" id="GO:0016616">
    <property type="term" value="F:oxidoreductase activity, acting on the CH-OH group of donors, NAD or NADP as acceptor"/>
    <property type="evidence" value="ECO:0007669"/>
    <property type="project" value="UniProtKB-ARBA"/>
</dbReference>
<dbReference type="EMBL" id="CAFBMK010000156">
    <property type="protein sequence ID" value="CAB4929915.1"/>
    <property type="molecule type" value="Genomic_DNA"/>
</dbReference>
<organism evidence="6">
    <name type="scientific">freshwater metagenome</name>
    <dbReference type="NCBI Taxonomy" id="449393"/>
    <lineage>
        <taxon>unclassified sequences</taxon>
        <taxon>metagenomes</taxon>
        <taxon>ecological metagenomes</taxon>
    </lineage>
</organism>
<feature type="region of interest" description="Disordered" evidence="4">
    <location>
        <begin position="1"/>
        <end position="20"/>
    </location>
</feature>
<dbReference type="FunFam" id="3.20.20.100:FF:000015">
    <property type="entry name" value="Oxidoreductase, aldo/keto reductase family"/>
    <property type="match status" value="1"/>
</dbReference>
<dbReference type="PIRSF" id="PIRSF000097">
    <property type="entry name" value="AKR"/>
    <property type="match status" value="1"/>
</dbReference>
<keyword evidence="3" id="KW-0560">Oxidoreductase</keyword>
<accession>A0A6J7IGM8</accession>
<protein>
    <submittedName>
        <fullName evidence="6">Unannotated protein</fullName>
    </submittedName>
</protein>
<feature type="domain" description="NADP-dependent oxidoreductase" evidence="5">
    <location>
        <begin position="33"/>
        <end position="277"/>
    </location>
</feature>
<dbReference type="SUPFAM" id="SSF51430">
    <property type="entry name" value="NAD(P)-linked oxidoreductase"/>
    <property type="match status" value="1"/>
</dbReference>
<dbReference type="PROSITE" id="PS00798">
    <property type="entry name" value="ALDOKETO_REDUCTASE_1"/>
    <property type="match status" value="1"/>
</dbReference>
<dbReference type="PANTHER" id="PTHR43827:SF3">
    <property type="entry name" value="NADP-DEPENDENT OXIDOREDUCTASE DOMAIN-CONTAINING PROTEIN"/>
    <property type="match status" value="1"/>
</dbReference>
<dbReference type="Gene3D" id="3.20.20.100">
    <property type="entry name" value="NADP-dependent oxidoreductase domain"/>
    <property type="match status" value="1"/>
</dbReference>
<evidence type="ECO:0000256" key="1">
    <source>
        <dbReference type="ARBA" id="ARBA00007905"/>
    </source>
</evidence>
<dbReference type="Pfam" id="PF00248">
    <property type="entry name" value="Aldo_ket_red"/>
    <property type="match status" value="1"/>
</dbReference>
<proteinExistence type="inferred from homology"/>
<evidence type="ECO:0000256" key="2">
    <source>
        <dbReference type="ARBA" id="ARBA00022857"/>
    </source>
</evidence>
<evidence type="ECO:0000256" key="4">
    <source>
        <dbReference type="SAM" id="MobiDB-lite"/>
    </source>
</evidence>
<evidence type="ECO:0000259" key="5">
    <source>
        <dbReference type="Pfam" id="PF00248"/>
    </source>
</evidence>
<dbReference type="InterPro" id="IPR018170">
    <property type="entry name" value="Aldo/ket_reductase_CS"/>
</dbReference>
<dbReference type="InterPro" id="IPR023210">
    <property type="entry name" value="NADP_OxRdtase_dom"/>
</dbReference>
<gene>
    <name evidence="6" type="ORF">UFOPK3564_02316</name>
</gene>
<comment type="similarity">
    <text evidence="1">Belongs to the aldo/keto reductase family.</text>
</comment>
<reference evidence="6" key="1">
    <citation type="submission" date="2020-05" db="EMBL/GenBank/DDBJ databases">
        <authorList>
            <person name="Chiriac C."/>
            <person name="Salcher M."/>
            <person name="Ghai R."/>
            <person name="Kavagutti S V."/>
        </authorList>
    </citation>
    <scope>NUCLEOTIDE SEQUENCE</scope>
</reference>
<dbReference type="AlphaFoldDB" id="A0A6J7IGM8"/>
<keyword evidence="2" id="KW-0521">NADP</keyword>
<dbReference type="PANTHER" id="PTHR43827">
    <property type="entry name" value="2,5-DIKETO-D-GLUCONIC ACID REDUCTASE"/>
    <property type="match status" value="1"/>
</dbReference>
<dbReference type="InterPro" id="IPR020471">
    <property type="entry name" value="AKR"/>
</dbReference>
<evidence type="ECO:0000256" key="3">
    <source>
        <dbReference type="ARBA" id="ARBA00023002"/>
    </source>
</evidence>
<name>A0A6J7IGM8_9ZZZZ</name>
<dbReference type="PROSITE" id="PS00063">
    <property type="entry name" value="ALDOKETO_REDUCTASE_3"/>
    <property type="match status" value="1"/>
</dbReference>
<dbReference type="PRINTS" id="PR00069">
    <property type="entry name" value="ALDKETRDTASE"/>
</dbReference>